<dbReference type="PANTHER" id="PTHR30614:SF0">
    <property type="entry name" value="L-CYSTINE TRANSPORT SYSTEM PERMEASE PROTEIN TCYL"/>
    <property type="match status" value="1"/>
</dbReference>
<gene>
    <name evidence="8" type="ORF">K1X13_00970</name>
</gene>
<keyword evidence="2 6" id="KW-0812">Transmembrane</keyword>
<evidence type="ECO:0000256" key="1">
    <source>
        <dbReference type="ARBA" id="ARBA00004141"/>
    </source>
</evidence>
<dbReference type="EMBL" id="JAIEZQ010000001">
    <property type="protein sequence ID" value="MBY9073379.1"/>
    <property type="molecule type" value="Genomic_DNA"/>
</dbReference>
<evidence type="ECO:0000256" key="6">
    <source>
        <dbReference type="RuleBase" id="RU363032"/>
    </source>
</evidence>
<dbReference type="PROSITE" id="PS50928">
    <property type="entry name" value="ABC_TM1"/>
    <property type="match status" value="1"/>
</dbReference>
<dbReference type="InterPro" id="IPR043429">
    <property type="entry name" value="ArtM/GltK/GlnP/TcyL/YhdX-like"/>
</dbReference>
<name>A0ABS7RED9_9ACTN</name>
<dbReference type="PANTHER" id="PTHR30614">
    <property type="entry name" value="MEMBRANE COMPONENT OF AMINO ACID ABC TRANSPORTER"/>
    <property type="match status" value="1"/>
</dbReference>
<evidence type="ECO:0000259" key="7">
    <source>
        <dbReference type="PROSITE" id="PS50928"/>
    </source>
</evidence>
<proteinExistence type="inferred from homology"/>
<feature type="transmembrane region" description="Helical" evidence="6">
    <location>
        <begin position="75"/>
        <end position="98"/>
    </location>
</feature>
<evidence type="ECO:0000256" key="5">
    <source>
        <dbReference type="ARBA" id="ARBA00023136"/>
    </source>
</evidence>
<keyword evidence="9" id="KW-1185">Reference proteome</keyword>
<keyword evidence="6" id="KW-0813">Transport</keyword>
<feature type="transmembrane region" description="Helical" evidence="6">
    <location>
        <begin position="118"/>
        <end position="140"/>
    </location>
</feature>
<dbReference type="Gene3D" id="1.10.3720.10">
    <property type="entry name" value="MetI-like"/>
    <property type="match status" value="1"/>
</dbReference>
<organism evidence="8 9">
    <name type="scientific">Nocardioides jiangsuensis</name>
    <dbReference type="NCBI Taxonomy" id="2866161"/>
    <lineage>
        <taxon>Bacteria</taxon>
        <taxon>Bacillati</taxon>
        <taxon>Actinomycetota</taxon>
        <taxon>Actinomycetes</taxon>
        <taxon>Propionibacteriales</taxon>
        <taxon>Nocardioidaceae</taxon>
        <taxon>Nocardioides</taxon>
    </lineage>
</organism>
<comment type="subcellular location">
    <subcellularLocation>
        <location evidence="6">Cell membrane</location>
        <topology evidence="6">Multi-pass membrane protein</topology>
    </subcellularLocation>
    <subcellularLocation>
        <location evidence="1">Membrane</location>
        <topology evidence="1">Multi-pass membrane protein</topology>
    </subcellularLocation>
</comment>
<keyword evidence="5 6" id="KW-0472">Membrane</keyword>
<keyword evidence="4 6" id="KW-1133">Transmembrane helix</keyword>
<comment type="caution">
    <text evidence="8">The sequence shown here is derived from an EMBL/GenBank/DDBJ whole genome shotgun (WGS) entry which is preliminary data.</text>
</comment>
<keyword evidence="3" id="KW-0029">Amino-acid transport</keyword>
<reference evidence="8 9" key="1">
    <citation type="submission" date="2021-08" db="EMBL/GenBank/DDBJ databases">
        <title>Nocardioides bacterium WL0053 sp. nov., isolated from the sediment.</title>
        <authorList>
            <person name="Wang L."/>
            <person name="Zhang D."/>
            <person name="Zhang A."/>
        </authorList>
    </citation>
    <scope>NUCLEOTIDE SEQUENCE [LARGE SCALE GENOMIC DNA]</scope>
    <source>
        <strain evidence="8 9">WL0053</strain>
    </source>
</reference>
<evidence type="ECO:0000256" key="3">
    <source>
        <dbReference type="ARBA" id="ARBA00022970"/>
    </source>
</evidence>
<evidence type="ECO:0000313" key="9">
    <source>
        <dbReference type="Proteomes" id="UP000754710"/>
    </source>
</evidence>
<accession>A0ABS7RED9</accession>
<dbReference type="Proteomes" id="UP000754710">
    <property type="component" value="Unassembled WGS sequence"/>
</dbReference>
<comment type="similarity">
    <text evidence="6">Belongs to the binding-protein-dependent transport system permease family.</text>
</comment>
<dbReference type="InterPro" id="IPR000515">
    <property type="entry name" value="MetI-like"/>
</dbReference>
<dbReference type="Pfam" id="PF00528">
    <property type="entry name" value="BPD_transp_1"/>
    <property type="match status" value="1"/>
</dbReference>
<protein>
    <submittedName>
        <fullName evidence="8">Amino acid ABC transporter permease</fullName>
    </submittedName>
</protein>
<evidence type="ECO:0000256" key="4">
    <source>
        <dbReference type="ARBA" id="ARBA00022989"/>
    </source>
</evidence>
<sequence>MFVNMLLTNPAFQWEFMVNNMFTPPVLTGVRTSLLLTVLAMVIGVGLGVVFAVMRLSPSPIVAGAAWAYTWFFRAVPRIVLAILFGNLGILYATFSVGFPFDQQLLGLLGFPDADARIFGVDARTIGAGFIAGLLALALSEAAYMAEIVRAGITSIDPGQTEAAQALGMSRLLTLRRIVLPQAMRVIVPPTGNETIAMLKDTALVAFVPVTNELFFQLQAIGNRTFQVFPMLVAACIWYLAMTSVLMVVQHFVERRFSRGVAGAGGAG</sequence>
<evidence type="ECO:0000313" key="8">
    <source>
        <dbReference type="EMBL" id="MBY9073379.1"/>
    </source>
</evidence>
<dbReference type="SUPFAM" id="SSF161098">
    <property type="entry name" value="MetI-like"/>
    <property type="match status" value="1"/>
</dbReference>
<feature type="transmembrane region" description="Helical" evidence="6">
    <location>
        <begin position="228"/>
        <end position="249"/>
    </location>
</feature>
<evidence type="ECO:0000256" key="2">
    <source>
        <dbReference type="ARBA" id="ARBA00022692"/>
    </source>
</evidence>
<dbReference type="InterPro" id="IPR035906">
    <property type="entry name" value="MetI-like_sf"/>
</dbReference>
<feature type="domain" description="ABC transmembrane type-1" evidence="7">
    <location>
        <begin position="30"/>
        <end position="250"/>
    </location>
</feature>
<feature type="transmembrane region" description="Helical" evidence="6">
    <location>
        <begin position="34"/>
        <end position="54"/>
    </location>
</feature>
<dbReference type="CDD" id="cd06261">
    <property type="entry name" value="TM_PBP2"/>
    <property type="match status" value="1"/>
</dbReference>